<accession>A0AAN1AMI6</accession>
<keyword evidence="1" id="KW-1133">Transmembrane helix</keyword>
<feature type="transmembrane region" description="Helical" evidence="1">
    <location>
        <begin position="12"/>
        <end position="30"/>
    </location>
</feature>
<dbReference type="Proteomes" id="UP000019438">
    <property type="component" value="Chromosome"/>
</dbReference>
<evidence type="ECO:0000256" key="1">
    <source>
        <dbReference type="SAM" id="Phobius"/>
    </source>
</evidence>
<gene>
    <name evidence="2" type="ORF">GbCGDNIH3_1941</name>
</gene>
<organism evidence="2 3">
    <name type="scientific">Granulibacter bethesdensis</name>
    <dbReference type="NCBI Taxonomy" id="364410"/>
    <lineage>
        <taxon>Bacteria</taxon>
        <taxon>Pseudomonadati</taxon>
        <taxon>Pseudomonadota</taxon>
        <taxon>Alphaproteobacteria</taxon>
        <taxon>Acetobacterales</taxon>
        <taxon>Acetobacteraceae</taxon>
        <taxon>Granulibacter</taxon>
    </lineage>
</organism>
<evidence type="ECO:0000313" key="2">
    <source>
        <dbReference type="EMBL" id="APG30487.1"/>
    </source>
</evidence>
<dbReference type="EMBL" id="CP003181">
    <property type="protein sequence ID" value="APG30487.1"/>
    <property type="molecule type" value="Genomic_DNA"/>
</dbReference>
<dbReference type="KEGG" id="gbc:GbCGDNIH3_1941"/>
<reference evidence="3" key="1">
    <citation type="submission" date="2012-06" db="EMBL/GenBank/DDBJ databases">
        <title>Genome analysis of multiple Granulibacter bethesdensis isolates demonstrates substantial genome diversity.</title>
        <authorList>
            <person name="Greenberg D.E."/>
            <person name="Porcella S.F."/>
            <person name="Zarember K."/>
            <person name="Zelazny A.M."/>
            <person name="Bruno D."/>
            <person name="Martens C."/>
            <person name="Barbian K.D."/>
            <person name="Jaske E."/>
            <person name="Holland S.M."/>
        </authorList>
    </citation>
    <scope>NUCLEOTIDE SEQUENCE [LARGE SCALE GENOMIC DNA]</scope>
    <source>
        <strain evidence="3">CGDNIH3</strain>
    </source>
</reference>
<sequence>MTDQLSFFSTYYFLYCCACSVLTAGEVHLFSQEMLAKTGGDIAMLQTH</sequence>
<name>A0AAN1AMI6_9PROT</name>
<protein>
    <submittedName>
        <fullName evidence="2">Secreted protein</fullName>
    </submittedName>
</protein>
<evidence type="ECO:0000313" key="3">
    <source>
        <dbReference type="Proteomes" id="UP000019438"/>
    </source>
</evidence>
<keyword evidence="1" id="KW-0812">Transmembrane</keyword>
<proteinExistence type="predicted"/>
<dbReference type="AlphaFoldDB" id="A0AAN1AMI6"/>
<keyword evidence="1" id="KW-0472">Membrane</keyword>